<dbReference type="PROSITE" id="PS50089">
    <property type="entry name" value="ZF_RING_2"/>
    <property type="match status" value="1"/>
</dbReference>
<sequence length="237" mass="27697">MSKTLKELDSIKSSLSCSICFEIFSSPLSLLCGHTFCQKCIHAHWDSPIPVPDTFNCPTCRENFAQRPEPQKNVSLQKVVDDYKELEQQRFLVAAAPESGPKGVKTVCQDHNQELISYCCTEKRCICYKCMMKRCRNHDLQEIEEQSEKERRNLRNDFECNGRQKEMTEKEIKDWNSKSQQFKEFHTTLVSRVMTKFDQVRKTVEECQKLVVESVRYEEKEALAQVSGHLHLLQQHL</sequence>
<dbReference type="Gene3D" id="3.30.160.60">
    <property type="entry name" value="Classic Zinc Finger"/>
    <property type="match status" value="1"/>
</dbReference>
<keyword evidence="2 4" id="KW-0863">Zinc-finger</keyword>
<dbReference type="InterPro" id="IPR001841">
    <property type="entry name" value="Znf_RING"/>
</dbReference>
<evidence type="ECO:0000313" key="6">
    <source>
        <dbReference type="EMBL" id="CAI9606396.1"/>
    </source>
</evidence>
<evidence type="ECO:0000256" key="1">
    <source>
        <dbReference type="ARBA" id="ARBA00022723"/>
    </source>
</evidence>
<gene>
    <name evidence="6" type="ORF">SPARVUS_LOCUS13762778</name>
</gene>
<dbReference type="SUPFAM" id="SSF57845">
    <property type="entry name" value="B-box zinc-binding domain"/>
    <property type="match status" value="1"/>
</dbReference>
<dbReference type="InterPro" id="IPR017907">
    <property type="entry name" value="Znf_RING_CS"/>
</dbReference>
<dbReference type="SMART" id="SM00184">
    <property type="entry name" value="RING"/>
    <property type="match status" value="1"/>
</dbReference>
<dbReference type="Pfam" id="PF25600">
    <property type="entry name" value="TRIM_CC"/>
    <property type="match status" value="1"/>
</dbReference>
<dbReference type="Proteomes" id="UP001162483">
    <property type="component" value="Unassembled WGS sequence"/>
</dbReference>
<dbReference type="InterPro" id="IPR058030">
    <property type="entry name" value="TRIM8/14/16/25/29/45/65_CC"/>
</dbReference>
<keyword evidence="7" id="KW-1185">Reference proteome</keyword>
<evidence type="ECO:0000313" key="7">
    <source>
        <dbReference type="Proteomes" id="UP001162483"/>
    </source>
</evidence>
<organism evidence="6 7">
    <name type="scientific">Staurois parvus</name>
    <dbReference type="NCBI Taxonomy" id="386267"/>
    <lineage>
        <taxon>Eukaryota</taxon>
        <taxon>Metazoa</taxon>
        <taxon>Chordata</taxon>
        <taxon>Craniata</taxon>
        <taxon>Vertebrata</taxon>
        <taxon>Euteleostomi</taxon>
        <taxon>Amphibia</taxon>
        <taxon>Batrachia</taxon>
        <taxon>Anura</taxon>
        <taxon>Neobatrachia</taxon>
        <taxon>Ranoidea</taxon>
        <taxon>Ranidae</taxon>
        <taxon>Staurois</taxon>
    </lineage>
</organism>
<keyword evidence="3" id="KW-0862">Zinc</keyword>
<dbReference type="PANTHER" id="PTHR25465">
    <property type="entry name" value="B-BOX DOMAIN CONTAINING"/>
    <property type="match status" value="1"/>
</dbReference>
<comment type="caution">
    <text evidence="6">The sequence shown here is derived from an EMBL/GenBank/DDBJ whole genome shotgun (WGS) entry which is preliminary data.</text>
</comment>
<dbReference type="PROSITE" id="PS00518">
    <property type="entry name" value="ZF_RING_1"/>
    <property type="match status" value="1"/>
</dbReference>
<dbReference type="EMBL" id="CATNWA010018268">
    <property type="protein sequence ID" value="CAI9606396.1"/>
    <property type="molecule type" value="Genomic_DNA"/>
</dbReference>
<dbReference type="SUPFAM" id="SSF57850">
    <property type="entry name" value="RING/U-box"/>
    <property type="match status" value="1"/>
</dbReference>
<evidence type="ECO:0000256" key="4">
    <source>
        <dbReference type="PROSITE-ProRule" id="PRU00175"/>
    </source>
</evidence>
<feature type="domain" description="RING-type" evidence="5">
    <location>
        <begin position="17"/>
        <end position="61"/>
    </location>
</feature>
<dbReference type="Gene3D" id="3.30.40.10">
    <property type="entry name" value="Zinc/RING finger domain, C3HC4 (zinc finger)"/>
    <property type="match status" value="1"/>
</dbReference>
<reference evidence="6" key="1">
    <citation type="submission" date="2023-05" db="EMBL/GenBank/DDBJ databases">
        <authorList>
            <person name="Stuckert A."/>
        </authorList>
    </citation>
    <scope>NUCLEOTIDE SEQUENCE</scope>
</reference>
<feature type="non-terminal residue" evidence="6">
    <location>
        <position position="237"/>
    </location>
</feature>
<evidence type="ECO:0000256" key="3">
    <source>
        <dbReference type="ARBA" id="ARBA00022833"/>
    </source>
</evidence>
<dbReference type="Pfam" id="PF13445">
    <property type="entry name" value="zf-RING_UBOX"/>
    <property type="match status" value="1"/>
</dbReference>
<evidence type="ECO:0000256" key="2">
    <source>
        <dbReference type="ARBA" id="ARBA00022771"/>
    </source>
</evidence>
<dbReference type="PANTHER" id="PTHR25465:SF14">
    <property type="entry name" value="E3 UBIQUITIN-PROTEIN LIGASE TRIM65"/>
    <property type="match status" value="1"/>
</dbReference>
<accession>A0ABN9GC66</accession>
<name>A0ABN9GC66_9NEOB</name>
<proteinExistence type="predicted"/>
<dbReference type="InterPro" id="IPR051051">
    <property type="entry name" value="E3_ubiq-ligase_TRIM/RNF"/>
</dbReference>
<protein>
    <recommendedName>
        <fullName evidence="5">RING-type domain-containing protein</fullName>
    </recommendedName>
</protein>
<dbReference type="InterPro" id="IPR013083">
    <property type="entry name" value="Znf_RING/FYVE/PHD"/>
</dbReference>
<keyword evidence="1" id="KW-0479">Metal-binding</keyword>
<evidence type="ECO:0000259" key="5">
    <source>
        <dbReference type="PROSITE" id="PS50089"/>
    </source>
</evidence>
<dbReference type="InterPro" id="IPR027370">
    <property type="entry name" value="Znf-RING_euk"/>
</dbReference>